<gene>
    <name evidence="2" type="ORF">Cme02nite_22790</name>
</gene>
<evidence type="ECO:0008006" key="4">
    <source>
        <dbReference type="Google" id="ProtNLM"/>
    </source>
</evidence>
<reference evidence="2" key="1">
    <citation type="submission" date="2021-01" db="EMBL/GenBank/DDBJ databases">
        <title>Whole genome shotgun sequence of Catellatospora methionotrophica NBRC 14553.</title>
        <authorList>
            <person name="Komaki H."/>
            <person name="Tamura T."/>
        </authorList>
    </citation>
    <scope>NUCLEOTIDE SEQUENCE</scope>
    <source>
        <strain evidence="2">NBRC 14553</strain>
    </source>
</reference>
<name>A0A8J3L3M4_9ACTN</name>
<proteinExistence type="predicted"/>
<keyword evidence="3" id="KW-1185">Reference proteome</keyword>
<protein>
    <recommendedName>
        <fullName evidence="4">DNRLRE domain-containing protein</fullName>
    </recommendedName>
</protein>
<dbReference type="Proteomes" id="UP000660339">
    <property type="component" value="Unassembled WGS sequence"/>
</dbReference>
<accession>A0A8J3L3M4</accession>
<feature type="region of interest" description="Disordered" evidence="1">
    <location>
        <begin position="668"/>
        <end position="690"/>
    </location>
</feature>
<sequence>MLATGLVSVTAAPASAQETRSLTHTAWAYTDSRAPGQAFFNQAGPAPVGAWTGPDGLKHRSRSYFTFDISHLRGTVVSRALVSIEEATRQNCETPHYVELWRVDAISAATTWDNAPRRRELLGVAQVGGESGCAGWLGWDAMAAVQKLAQRDEQSITVEMRVPQGQEADLQHGRSLKVNAYLVADSNHVPTVVKVGLEKPDWACGREDKPVPVTGGTVRMMADTADVDSIDYARPAQFAAWPVGHEEQRVERSGAVFFPRTSKITWNTAGYQDGAVVAWQARAFDGYDYSAWSKRCYMKLDKTAPVAPTVTSQMYPDDGQPHGGQGVPGTFVFSANGSADVVGFHWRQFLGPVRYLAAPAPGSDATLKWTPQYGESFYVTSVDAAGNQSPQTVYTFKVNSTAPTANVVMGGVGLPSRLTVGTNIDTVTKFGYKVGDAAEVRVPANADHTAQVDFAFQQLGLTTVRVRSFAGSQLVGAITLDVDVSDKPVVTASDPFGVLDRQSTFALRPGRSDVVQYEYSIGSGPFTSLQAAADGSATLAWTPTEVGQQTLSFRSVSGNGTISTTTTQLFQVVDAKPFIQSGSYPQNEEAGAIGMPGTFYLGSSVPGAVSVIYQFNDEPEVTIPASVYGAAVEWAPSFPGVNALTARALLADGTFSPTATYTFRVSDRPSVSSEDYPQDGGVAHGQPGQPGRFTFRPAKTGVVEYRYSFYPSDTYITVPAGPDGVATPDIAPTHTGYNLMVVTAVYADGATSASREYSFRVIDPFIEVTSTYSMYSAAGGLGWVAEFTLRSERTDIATYEVRLNGDPVVTVPSTGFYTRTQLTMNRNGENVLSVRGRTASGEYTPQTDYPFLVGTAPLVTSSTYPAEGYSGGVGVTGEFTFTEGVAGVVEYEYQWEWYGVPTTTPAVAGAATFTFTPTSAGYRSLWVRGRLADGTWTAYTTHNFTVSYG</sequence>
<dbReference type="AlphaFoldDB" id="A0A8J3L3M4"/>
<evidence type="ECO:0000313" key="2">
    <source>
        <dbReference type="EMBL" id="GIG13947.1"/>
    </source>
</evidence>
<dbReference type="EMBL" id="BONJ01000008">
    <property type="protein sequence ID" value="GIG13947.1"/>
    <property type="molecule type" value="Genomic_DNA"/>
</dbReference>
<dbReference type="RefSeq" id="WP_239086050.1">
    <property type="nucleotide sequence ID" value="NZ_BAAATT010000022.1"/>
</dbReference>
<organism evidence="2 3">
    <name type="scientific">Catellatospora methionotrophica</name>
    <dbReference type="NCBI Taxonomy" id="121620"/>
    <lineage>
        <taxon>Bacteria</taxon>
        <taxon>Bacillati</taxon>
        <taxon>Actinomycetota</taxon>
        <taxon>Actinomycetes</taxon>
        <taxon>Micromonosporales</taxon>
        <taxon>Micromonosporaceae</taxon>
        <taxon>Catellatospora</taxon>
    </lineage>
</organism>
<comment type="caution">
    <text evidence="2">The sequence shown here is derived from an EMBL/GenBank/DDBJ whole genome shotgun (WGS) entry which is preliminary data.</text>
</comment>
<evidence type="ECO:0000256" key="1">
    <source>
        <dbReference type="SAM" id="MobiDB-lite"/>
    </source>
</evidence>
<evidence type="ECO:0000313" key="3">
    <source>
        <dbReference type="Proteomes" id="UP000660339"/>
    </source>
</evidence>